<organism evidence="1 2">
    <name type="scientific">Lojkania enalia</name>
    <dbReference type="NCBI Taxonomy" id="147567"/>
    <lineage>
        <taxon>Eukaryota</taxon>
        <taxon>Fungi</taxon>
        <taxon>Dikarya</taxon>
        <taxon>Ascomycota</taxon>
        <taxon>Pezizomycotina</taxon>
        <taxon>Dothideomycetes</taxon>
        <taxon>Pleosporomycetidae</taxon>
        <taxon>Pleosporales</taxon>
        <taxon>Pleosporales incertae sedis</taxon>
        <taxon>Lojkania</taxon>
    </lineage>
</organism>
<dbReference type="EMBL" id="ML986606">
    <property type="protein sequence ID" value="KAF2265439.1"/>
    <property type="molecule type" value="Genomic_DNA"/>
</dbReference>
<comment type="caution">
    <text evidence="1">The sequence shown here is derived from an EMBL/GenBank/DDBJ whole genome shotgun (WGS) entry which is preliminary data.</text>
</comment>
<dbReference type="AlphaFoldDB" id="A0A9P4N6Z6"/>
<evidence type="ECO:0008006" key="3">
    <source>
        <dbReference type="Google" id="ProtNLM"/>
    </source>
</evidence>
<evidence type="ECO:0000313" key="2">
    <source>
        <dbReference type="Proteomes" id="UP000800093"/>
    </source>
</evidence>
<dbReference type="OrthoDB" id="3942738at2759"/>
<accession>A0A9P4N6Z6</accession>
<protein>
    <recommendedName>
        <fullName evidence="3">HTH psq-type domain-containing protein</fullName>
    </recommendedName>
</protein>
<keyword evidence="2" id="KW-1185">Reference proteome</keyword>
<evidence type="ECO:0000313" key="1">
    <source>
        <dbReference type="EMBL" id="KAF2265439.1"/>
    </source>
</evidence>
<dbReference type="Proteomes" id="UP000800093">
    <property type="component" value="Unassembled WGS sequence"/>
</dbReference>
<sequence>MGDIEAALSAIESLRLGEDFTYAEVARRFNVDRSTLSRRHRCITGSMAEGCNNKRLLNARQETELIEYINRLCTKGLPSSRDMIRN</sequence>
<proteinExistence type="predicted"/>
<name>A0A9P4N6Z6_9PLEO</name>
<gene>
    <name evidence="1" type="ORF">CC78DRAFT_425283</name>
</gene>
<feature type="non-terminal residue" evidence="1">
    <location>
        <position position="86"/>
    </location>
</feature>
<reference evidence="2" key="1">
    <citation type="journal article" date="2020" name="Stud. Mycol.">
        <title>101 Dothideomycetes genomes: A test case for predicting lifestyles and emergence of pathogens.</title>
        <authorList>
            <person name="Haridas S."/>
            <person name="Albert R."/>
            <person name="Binder M."/>
            <person name="Bloem J."/>
            <person name="LaButti K."/>
            <person name="Salamov A."/>
            <person name="Andreopoulos B."/>
            <person name="Baker S."/>
            <person name="Barry K."/>
            <person name="Bills G."/>
            <person name="Bluhm B."/>
            <person name="Cannon C."/>
            <person name="Castanera R."/>
            <person name="Culley D."/>
            <person name="Daum C."/>
            <person name="Ezra D."/>
            <person name="Gonzalez J."/>
            <person name="Henrissat B."/>
            <person name="Kuo A."/>
            <person name="Liang C."/>
            <person name="Lipzen A."/>
            <person name="Lutzoni F."/>
            <person name="Magnuson J."/>
            <person name="Mondo S."/>
            <person name="Nolan M."/>
            <person name="Ohm R."/>
            <person name="Pangilinan J."/>
            <person name="Park H.-J."/>
            <person name="Ramirez L."/>
            <person name="Alfaro M."/>
            <person name="Sun H."/>
            <person name="Tritt A."/>
            <person name="Yoshinaga Y."/>
            <person name="Zwiers L.-H."/>
            <person name="Turgeon B."/>
            <person name="Goodwin S."/>
            <person name="Spatafora J."/>
            <person name="Crous P."/>
            <person name="Grigoriev I."/>
        </authorList>
    </citation>
    <scope>NUCLEOTIDE SEQUENCE [LARGE SCALE GENOMIC DNA]</scope>
    <source>
        <strain evidence="2">CBS 304.66</strain>
    </source>
</reference>